<dbReference type="InterPro" id="IPR050784">
    <property type="entry name" value="IAP"/>
</dbReference>
<dbReference type="Gene3D" id="1.10.8.10">
    <property type="entry name" value="DNA helicase RuvA subunit, C-terminal domain"/>
    <property type="match status" value="1"/>
</dbReference>
<dbReference type="PROSITE" id="PS50143">
    <property type="entry name" value="BIR_REPEAT_2"/>
    <property type="match status" value="2"/>
</dbReference>
<keyword evidence="3 5" id="KW-0863">Zinc-finger</keyword>
<evidence type="ECO:0000313" key="9">
    <source>
        <dbReference type="Proteomes" id="UP001642483"/>
    </source>
</evidence>
<feature type="region of interest" description="Disordered" evidence="6">
    <location>
        <begin position="125"/>
        <end position="160"/>
    </location>
</feature>
<dbReference type="SUPFAM" id="SSF57924">
    <property type="entry name" value="Inhibitor of apoptosis (IAP) repeat"/>
    <property type="match status" value="2"/>
</dbReference>
<proteinExistence type="inferred from homology"/>
<dbReference type="PANTHER" id="PTHR10044">
    <property type="entry name" value="INHIBITOR OF APOPTOSIS"/>
    <property type="match status" value="1"/>
</dbReference>
<keyword evidence="2" id="KW-0479">Metal-binding</keyword>
<dbReference type="Pfam" id="PF00653">
    <property type="entry name" value="BIR"/>
    <property type="match status" value="2"/>
</dbReference>
<evidence type="ECO:0000256" key="4">
    <source>
        <dbReference type="ARBA" id="ARBA00022833"/>
    </source>
</evidence>
<dbReference type="Proteomes" id="UP001642483">
    <property type="component" value="Unassembled WGS sequence"/>
</dbReference>
<feature type="compositionally biased region" description="Low complexity" evidence="6">
    <location>
        <begin position="438"/>
        <end position="450"/>
    </location>
</feature>
<keyword evidence="4" id="KW-0862">Zinc</keyword>
<reference evidence="8 9" key="1">
    <citation type="submission" date="2024-02" db="EMBL/GenBank/DDBJ databases">
        <authorList>
            <person name="Daric V."/>
            <person name="Darras S."/>
        </authorList>
    </citation>
    <scope>NUCLEOTIDE SEQUENCE [LARGE SCALE GENOMIC DNA]</scope>
</reference>
<dbReference type="InterPro" id="IPR001841">
    <property type="entry name" value="Znf_RING"/>
</dbReference>
<comment type="similarity">
    <text evidence="1">Belongs to the IAP family.</text>
</comment>
<dbReference type="Gene3D" id="3.30.40.10">
    <property type="entry name" value="Zinc/RING finger domain, C3HC4 (zinc finger)"/>
    <property type="match status" value="1"/>
</dbReference>
<evidence type="ECO:0000256" key="6">
    <source>
        <dbReference type="SAM" id="MobiDB-lite"/>
    </source>
</evidence>
<protein>
    <recommendedName>
        <fullName evidence="7">RING-type domain-containing protein</fullName>
    </recommendedName>
</protein>
<organism evidence="8 9">
    <name type="scientific">Clavelina lepadiformis</name>
    <name type="common">Light-bulb sea squirt</name>
    <name type="synonym">Ascidia lepadiformis</name>
    <dbReference type="NCBI Taxonomy" id="159417"/>
    <lineage>
        <taxon>Eukaryota</taxon>
        <taxon>Metazoa</taxon>
        <taxon>Chordata</taxon>
        <taxon>Tunicata</taxon>
        <taxon>Ascidiacea</taxon>
        <taxon>Aplousobranchia</taxon>
        <taxon>Clavelinidae</taxon>
        <taxon>Clavelina</taxon>
    </lineage>
</organism>
<dbReference type="InterPro" id="IPR013083">
    <property type="entry name" value="Znf_RING/FYVE/PHD"/>
</dbReference>
<dbReference type="InterPro" id="IPR001370">
    <property type="entry name" value="BIR_rpt"/>
</dbReference>
<dbReference type="Pfam" id="PF13920">
    <property type="entry name" value="zf-C3HC4_3"/>
    <property type="match status" value="1"/>
</dbReference>
<dbReference type="PANTHER" id="PTHR10044:SF139">
    <property type="entry name" value="DEATH-ASSOCIATED INHIBITOR OF APOPTOSIS 2"/>
    <property type="match status" value="1"/>
</dbReference>
<feature type="domain" description="RING-type" evidence="7">
    <location>
        <begin position="468"/>
        <end position="502"/>
    </location>
</feature>
<sequence>MSDSGCQTQLARIECDGRMMSMARDPPGQRSVYIPPGDTERETYRLATFKDFPSFVPVNVVRLASRGFYFTGYKDRVKCFSCGQCVEDWNVEDDPTSHVWHKPDCDLITGRDERNIPINSFIRQLGLTPPHGHRNAASSATRPPTFEDPQASEDQRRPITEGEVIRNGIGIRSNSPHATPTALFQTATFRNSSCTTPPPSVVASTIANSHRNLETNLGNMNLFPCSNPVNPHMRSEESRLQTFLDHSSSWPAHRIRATPRQIANAGMYYLGVRDRVKCWYCNGGLQNWERDDDPWEEHAKWFPMCEFVLQQKGPDYVHGIVSRFPNLRRPIIRNPANPTAQLRHFQSESRGNPNAGPTIIDRMEEAKSLERKIDEEMSSSELVELANQMGFDKSVIRTSLKRKYEATGNGFSRLETLVESIHAIEEESSSNRSEEQESTSTSINRNNSNISTTSGLEEICRLQEERMCKVCGNEQASVVLIPCGHIACCVGCAENASTCPICCSRIRQRVRSFISSNEAGRDDETYRSEKERMCTNCGEDMARQRLIPQAQFDCCDRCDQKFSAEPIFRVHVDSD</sequence>
<dbReference type="PROSITE" id="PS50089">
    <property type="entry name" value="ZF_RING_2"/>
    <property type="match status" value="1"/>
</dbReference>
<keyword evidence="9" id="KW-1185">Reference proteome</keyword>
<accession>A0ABP0G6I7</accession>
<dbReference type="Gene3D" id="1.10.1170.10">
    <property type="entry name" value="Inhibitor Of Apoptosis Protein (2mihbC-IAP-1), Chain A"/>
    <property type="match status" value="2"/>
</dbReference>
<evidence type="ECO:0000256" key="2">
    <source>
        <dbReference type="ARBA" id="ARBA00022723"/>
    </source>
</evidence>
<dbReference type="SMART" id="SM00238">
    <property type="entry name" value="BIR"/>
    <property type="match status" value="2"/>
</dbReference>
<evidence type="ECO:0000313" key="8">
    <source>
        <dbReference type="EMBL" id="CAK8686249.1"/>
    </source>
</evidence>
<evidence type="ECO:0000256" key="1">
    <source>
        <dbReference type="ARBA" id="ARBA00006672"/>
    </source>
</evidence>
<comment type="caution">
    <text evidence="8">The sequence shown here is derived from an EMBL/GenBank/DDBJ whole genome shotgun (WGS) entry which is preliminary data.</text>
</comment>
<evidence type="ECO:0000256" key="3">
    <source>
        <dbReference type="ARBA" id="ARBA00022771"/>
    </source>
</evidence>
<dbReference type="EMBL" id="CAWYQH010000102">
    <property type="protein sequence ID" value="CAK8686249.1"/>
    <property type="molecule type" value="Genomic_DNA"/>
</dbReference>
<dbReference type="SMART" id="SM00184">
    <property type="entry name" value="RING"/>
    <property type="match status" value="1"/>
</dbReference>
<name>A0ABP0G6I7_CLALP</name>
<gene>
    <name evidence="8" type="ORF">CVLEPA_LOCUS18199</name>
</gene>
<evidence type="ECO:0000259" key="7">
    <source>
        <dbReference type="PROSITE" id="PS50089"/>
    </source>
</evidence>
<feature type="region of interest" description="Disordered" evidence="6">
    <location>
        <begin position="425"/>
        <end position="450"/>
    </location>
</feature>
<dbReference type="CDD" id="cd00022">
    <property type="entry name" value="BIR"/>
    <property type="match status" value="2"/>
</dbReference>
<evidence type="ECO:0000256" key="5">
    <source>
        <dbReference type="PROSITE-ProRule" id="PRU00175"/>
    </source>
</evidence>